<name>A0A6J8DAY3_MYTCO</name>
<organism evidence="2 3">
    <name type="scientific">Mytilus coruscus</name>
    <name type="common">Sea mussel</name>
    <dbReference type="NCBI Taxonomy" id="42192"/>
    <lineage>
        <taxon>Eukaryota</taxon>
        <taxon>Metazoa</taxon>
        <taxon>Spiralia</taxon>
        <taxon>Lophotrochozoa</taxon>
        <taxon>Mollusca</taxon>
        <taxon>Bivalvia</taxon>
        <taxon>Autobranchia</taxon>
        <taxon>Pteriomorphia</taxon>
        <taxon>Mytilida</taxon>
        <taxon>Mytiloidea</taxon>
        <taxon>Mytilidae</taxon>
        <taxon>Mytilinae</taxon>
        <taxon>Mytilus</taxon>
    </lineage>
</organism>
<feature type="transmembrane region" description="Helical" evidence="1">
    <location>
        <begin position="197"/>
        <end position="219"/>
    </location>
</feature>
<dbReference type="Proteomes" id="UP000507470">
    <property type="component" value="Unassembled WGS sequence"/>
</dbReference>
<protein>
    <submittedName>
        <fullName evidence="2">Uncharacterized protein</fullName>
    </submittedName>
</protein>
<feature type="transmembrane region" description="Helical" evidence="1">
    <location>
        <begin position="470"/>
        <end position="488"/>
    </location>
</feature>
<keyword evidence="1" id="KW-0812">Transmembrane</keyword>
<evidence type="ECO:0000313" key="3">
    <source>
        <dbReference type="Proteomes" id="UP000507470"/>
    </source>
</evidence>
<feature type="transmembrane region" description="Helical" evidence="1">
    <location>
        <begin position="343"/>
        <end position="364"/>
    </location>
</feature>
<evidence type="ECO:0000313" key="2">
    <source>
        <dbReference type="EMBL" id="CAC5404250.1"/>
    </source>
</evidence>
<proteinExistence type="predicted"/>
<keyword evidence="1" id="KW-1133">Transmembrane helix</keyword>
<dbReference type="EMBL" id="CACVKT020006923">
    <property type="protein sequence ID" value="CAC5404250.1"/>
    <property type="molecule type" value="Genomic_DNA"/>
</dbReference>
<dbReference type="OrthoDB" id="6160294at2759"/>
<reference evidence="2 3" key="1">
    <citation type="submission" date="2020-06" db="EMBL/GenBank/DDBJ databases">
        <authorList>
            <person name="Li R."/>
            <person name="Bekaert M."/>
        </authorList>
    </citation>
    <scope>NUCLEOTIDE SEQUENCE [LARGE SCALE GENOMIC DNA]</scope>
    <source>
        <strain evidence="3">wild</strain>
    </source>
</reference>
<feature type="transmembrane region" description="Helical" evidence="1">
    <location>
        <begin position="371"/>
        <end position="395"/>
    </location>
</feature>
<sequence length="658" mass="75663">MSAFLMVARSELQQTTQFNQSKNGTCEFEILNPEWVKQRFDQFISVEQAELVFFHIEVNKEFLNEINFDNIHENGLLRWIWISDSKTAILSYPVDLDGLTLQLTKSVERTIQVFVNASSTNIANYTQCFLSLYQKLGDQILYKNKTDGKFCHRYFKGQNWKHVMNFCLGSWLGYDFECFNTFCSDIICADIVKKGTVNIAITLFIFLLCINLPLFYLFLPKRQHISSGHSMHYHKGDSPYSFARLFLHLNQNIQELDRLEGDNEDEGKSFSDWIDILLTKSHIVKPEAKVLTAFYFVLLGEFLLQELYLRKAIADFDKYADIYHPHYLPFDETLLVLEFKYKILGILPFTGSFLYYLPVLLVYMSYYGQPYLLFVTLFVFKLIVYTIFVAGPLFSTSQTSYQFWAISLAVLVYVLKYTMTFNSNYKQLLNNLLDLKKEIVKKNGTGDSKCIPIELFDEIASDFMPLKMQLLVLFLKLFFTGIFLYVTFDSIGKGGNAGFFTTQIPLIITVVIPALVDSIWSSPSNLEDIKANENDIKEKISGFSIKPQKTCSDDGKVDKNFFFKHFALICPIFYTLKCILKSTLFCRKESANKSEFDIVNCPSEINCFRNASQNKGYVSIPSSSDVTRSNTLPSNDASKDQDATLVKVPFQSTVEGQC</sequence>
<gene>
    <name evidence="2" type="ORF">MCOR_38060</name>
</gene>
<keyword evidence="3" id="KW-1185">Reference proteome</keyword>
<feature type="transmembrane region" description="Helical" evidence="1">
    <location>
        <begin position="290"/>
        <end position="309"/>
    </location>
</feature>
<dbReference type="AlphaFoldDB" id="A0A6J8DAY3"/>
<keyword evidence="1" id="KW-0472">Membrane</keyword>
<accession>A0A6J8DAY3</accession>
<evidence type="ECO:0000256" key="1">
    <source>
        <dbReference type="SAM" id="Phobius"/>
    </source>
</evidence>
<feature type="transmembrane region" description="Helical" evidence="1">
    <location>
        <begin position="401"/>
        <end position="419"/>
    </location>
</feature>